<dbReference type="EMBL" id="KZ826353">
    <property type="protein sequence ID" value="PYI05969.1"/>
    <property type="molecule type" value="Genomic_DNA"/>
</dbReference>
<dbReference type="STRING" id="1448318.A0A319EVV2"/>
<evidence type="ECO:0000313" key="2">
    <source>
        <dbReference type="EMBL" id="PYI05969.1"/>
    </source>
</evidence>
<dbReference type="Proteomes" id="UP000248423">
    <property type="component" value="Unassembled WGS sequence"/>
</dbReference>
<dbReference type="PANTHER" id="PTHR33112">
    <property type="entry name" value="DOMAIN PROTEIN, PUTATIVE-RELATED"/>
    <property type="match status" value="1"/>
</dbReference>
<feature type="domain" description="Heterokaryon incompatibility" evidence="1">
    <location>
        <begin position="102"/>
        <end position="244"/>
    </location>
</feature>
<accession>A0A319EVV2</accession>
<reference evidence="2 3" key="1">
    <citation type="submission" date="2018-02" db="EMBL/GenBank/DDBJ databases">
        <title>The genomes of Aspergillus section Nigri reveals drivers in fungal speciation.</title>
        <authorList>
            <consortium name="DOE Joint Genome Institute"/>
            <person name="Vesth T.C."/>
            <person name="Nybo J."/>
            <person name="Theobald S."/>
            <person name="Brandl J."/>
            <person name="Frisvad J.C."/>
            <person name="Nielsen K.F."/>
            <person name="Lyhne E.K."/>
            <person name="Kogle M.E."/>
            <person name="Kuo A."/>
            <person name="Riley R."/>
            <person name="Clum A."/>
            <person name="Nolan M."/>
            <person name="Lipzen A."/>
            <person name="Salamov A."/>
            <person name="Henrissat B."/>
            <person name="Wiebenga A."/>
            <person name="De vries R.P."/>
            <person name="Grigoriev I.V."/>
            <person name="Mortensen U.H."/>
            <person name="Andersen M.R."/>
            <person name="Baker S.E."/>
        </authorList>
    </citation>
    <scope>NUCLEOTIDE SEQUENCE [LARGE SCALE GENOMIC DNA]</scope>
    <source>
        <strain evidence="2 3">CBS 121057</strain>
    </source>
</reference>
<dbReference type="Pfam" id="PF06985">
    <property type="entry name" value="HET"/>
    <property type="match status" value="1"/>
</dbReference>
<evidence type="ECO:0000259" key="1">
    <source>
        <dbReference type="Pfam" id="PF06985"/>
    </source>
</evidence>
<proteinExistence type="predicted"/>
<name>A0A319EVV2_ASPSB</name>
<dbReference type="OrthoDB" id="405906at2759"/>
<keyword evidence="3" id="KW-1185">Reference proteome</keyword>
<protein>
    <submittedName>
        <fullName evidence="2">HET-domain-containing protein</fullName>
    </submittedName>
</protein>
<gene>
    <name evidence="2" type="ORF">BO78DRAFT_419078</name>
</gene>
<organism evidence="2 3">
    <name type="scientific">Aspergillus sclerotiicarbonarius (strain CBS 121057 / IBT 28362)</name>
    <dbReference type="NCBI Taxonomy" id="1448318"/>
    <lineage>
        <taxon>Eukaryota</taxon>
        <taxon>Fungi</taxon>
        <taxon>Dikarya</taxon>
        <taxon>Ascomycota</taxon>
        <taxon>Pezizomycotina</taxon>
        <taxon>Eurotiomycetes</taxon>
        <taxon>Eurotiomycetidae</taxon>
        <taxon>Eurotiales</taxon>
        <taxon>Aspergillaceae</taxon>
        <taxon>Aspergillus</taxon>
        <taxon>Aspergillus subgen. Circumdati</taxon>
    </lineage>
</organism>
<sequence length="315" mass="35608">MDMEFNFKVELSLPDPGIEWRLCRETLLGTLNSTSGNELFSVRRPQNVVNWNKVSGWLDDCDNGIGHQSCCHVKPEQPPIQGFRVIDTERRCIVFAPLSCEYITLSYVWGATDTSLQATTKNIDYLSTEGYLTGSNLLPQTIDDAITACSKLQLRYLWVDRLCILQDDEPSKKAIHLNAMGVIYNQSYLTIVALAGNNAEYGLPGAHRVKRPAQWTGSTQGIFLIDQIPEYDDCLKQSKWTTRGVFYECCGTSGLRDENYGKVSSPETKVRVPMSSYGDLVRDFTRRDLAYESDILRAFKGILHTEWGLNHLLDD</sequence>
<dbReference type="VEuPathDB" id="FungiDB:BO78DRAFT_419078"/>
<dbReference type="InterPro" id="IPR010730">
    <property type="entry name" value="HET"/>
</dbReference>
<dbReference type="AlphaFoldDB" id="A0A319EVV2"/>
<dbReference type="PANTHER" id="PTHR33112:SF1">
    <property type="entry name" value="HETEROKARYON INCOMPATIBILITY DOMAIN-CONTAINING PROTEIN"/>
    <property type="match status" value="1"/>
</dbReference>
<evidence type="ECO:0000313" key="3">
    <source>
        <dbReference type="Proteomes" id="UP000248423"/>
    </source>
</evidence>